<keyword evidence="8 13" id="KW-0460">Magnesium</keyword>
<feature type="binding site" evidence="13">
    <location>
        <position position="141"/>
    </location>
    <ligand>
        <name>Mg(2+)</name>
        <dbReference type="ChEBI" id="CHEBI:18420"/>
    </ligand>
</feature>
<dbReference type="InterPro" id="IPR050116">
    <property type="entry name" value="DNA_polymerase-Y"/>
</dbReference>
<dbReference type="NCBIfam" id="NF002677">
    <property type="entry name" value="PRK02406.1"/>
    <property type="match status" value="1"/>
</dbReference>
<dbReference type="GO" id="GO:0000287">
    <property type="term" value="F:magnesium ion binding"/>
    <property type="evidence" value="ECO:0007669"/>
    <property type="project" value="UniProtKB-UniRule"/>
</dbReference>
<dbReference type="EMBL" id="QFCR01000001">
    <property type="protein sequence ID" value="TNK91135.1"/>
    <property type="molecule type" value="Genomic_DNA"/>
</dbReference>
<dbReference type="CDD" id="cd03586">
    <property type="entry name" value="PolY_Pol_IV_kappa"/>
    <property type="match status" value="1"/>
</dbReference>
<dbReference type="GO" id="GO:0003684">
    <property type="term" value="F:damaged DNA binding"/>
    <property type="evidence" value="ECO:0007669"/>
    <property type="project" value="InterPro"/>
</dbReference>
<evidence type="ECO:0000256" key="2">
    <source>
        <dbReference type="ARBA" id="ARBA00022457"/>
    </source>
</evidence>
<evidence type="ECO:0000256" key="12">
    <source>
        <dbReference type="ARBA" id="ARBA00049244"/>
    </source>
</evidence>
<dbReference type="InterPro" id="IPR036775">
    <property type="entry name" value="DNA_pol_Y-fam_lit_finger_sf"/>
</dbReference>
<keyword evidence="7 13" id="KW-0227">DNA damage</keyword>
<keyword evidence="9 13" id="KW-0239">DNA-directed DNA polymerase</keyword>
<dbReference type="Gene3D" id="3.30.1490.100">
    <property type="entry name" value="DNA polymerase, Y-family, little finger domain"/>
    <property type="match status" value="1"/>
</dbReference>
<name>A0A5C4TMJ5_FRUSA</name>
<comment type="caution">
    <text evidence="15">The sequence shown here is derived from an EMBL/GenBank/DDBJ whole genome shotgun (WGS) entry which is preliminary data.</text>
</comment>
<dbReference type="EC" id="2.7.7.7" evidence="13"/>
<dbReference type="GO" id="GO:0006261">
    <property type="term" value="P:DNA-templated DNA replication"/>
    <property type="evidence" value="ECO:0007669"/>
    <property type="project" value="UniProtKB-UniRule"/>
</dbReference>
<dbReference type="Proteomes" id="UP000313312">
    <property type="component" value="Unassembled WGS sequence"/>
</dbReference>
<evidence type="ECO:0000256" key="6">
    <source>
        <dbReference type="ARBA" id="ARBA00022723"/>
    </source>
</evidence>
<dbReference type="InterPro" id="IPR043502">
    <property type="entry name" value="DNA/RNA_pol_sf"/>
</dbReference>
<evidence type="ECO:0000256" key="8">
    <source>
        <dbReference type="ARBA" id="ARBA00022842"/>
    </source>
</evidence>
<keyword evidence="3 13" id="KW-0808">Transferase</keyword>
<keyword evidence="11 13" id="KW-0234">DNA repair</keyword>
<organism evidence="15 16">
    <name type="scientific">Fructilactobacillus sanfranciscensis</name>
    <name type="common">Lactobacillus sanfranciscensis</name>
    <dbReference type="NCBI Taxonomy" id="1625"/>
    <lineage>
        <taxon>Bacteria</taxon>
        <taxon>Bacillati</taxon>
        <taxon>Bacillota</taxon>
        <taxon>Bacilli</taxon>
        <taxon>Lactobacillales</taxon>
        <taxon>Lactobacillaceae</taxon>
        <taxon>Fructilactobacillus</taxon>
    </lineage>
</organism>
<keyword evidence="6 13" id="KW-0479">Metal-binding</keyword>
<evidence type="ECO:0000256" key="7">
    <source>
        <dbReference type="ARBA" id="ARBA00022763"/>
    </source>
</evidence>
<dbReference type="Gene3D" id="3.30.70.270">
    <property type="match status" value="1"/>
</dbReference>
<dbReference type="InterPro" id="IPR022880">
    <property type="entry name" value="DNApol_IV"/>
</dbReference>
<evidence type="ECO:0000313" key="15">
    <source>
        <dbReference type="EMBL" id="TNK91135.1"/>
    </source>
</evidence>
<comment type="subunit">
    <text evidence="13">Monomer.</text>
</comment>
<dbReference type="GO" id="GO:0009432">
    <property type="term" value="P:SOS response"/>
    <property type="evidence" value="ECO:0007669"/>
    <property type="project" value="TreeGrafter"/>
</dbReference>
<dbReference type="PROSITE" id="PS50173">
    <property type="entry name" value="UMUC"/>
    <property type="match status" value="1"/>
</dbReference>
<keyword evidence="2 13" id="KW-0515">Mutator protein</keyword>
<comment type="function">
    <text evidence="13">Poorly processive, error-prone DNA polymerase involved in untargeted mutagenesis. Copies undamaged DNA at stalled replication forks, which arise in vivo from mismatched or misaligned primer ends. These misaligned primers can be extended by PolIV. Exhibits no 3'-5' exonuclease (proofreading) activity. May be involved in translesional synthesis, in conjunction with the beta clamp from PolIII.</text>
</comment>
<proteinExistence type="inferred from homology"/>
<reference evidence="15 16" key="1">
    <citation type="submission" date="2018-05" db="EMBL/GenBank/DDBJ databases">
        <title>Lactobacillus sanfranciscensis Ah4 draft denome sequence.</title>
        <authorList>
            <person name="Zhang G."/>
        </authorList>
    </citation>
    <scope>NUCLEOTIDE SEQUENCE [LARGE SCALE GENOMIC DNA]</scope>
    <source>
        <strain evidence="15 16">Ah4</strain>
    </source>
</reference>
<dbReference type="Pfam" id="PF11799">
    <property type="entry name" value="IMS_C"/>
    <property type="match status" value="1"/>
</dbReference>
<dbReference type="SUPFAM" id="SSF56672">
    <property type="entry name" value="DNA/RNA polymerases"/>
    <property type="match status" value="1"/>
</dbReference>
<evidence type="ECO:0000256" key="10">
    <source>
        <dbReference type="ARBA" id="ARBA00023125"/>
    </source>
</evidence>
<evidence type="ECO:0000256" key="3">
    <source>
        <dbReference type="ARBA" id="ARBA00022679"/>
    </source>
</evidence>
<dbReference type="PANTHER" id="PTHR11076">
    <property type="entry name" value="DNA REPAIR POLYMERASE UMUC / TRANSFERASE FAMILY MEMBER"/>
    <property type="match status" value="1"/>
</dbReference>
<keyword evidence="13" id="KW-0963">Cytoplasm</keyword>
<keyword evidence="4 13" id="KW-0548">Nucleotidyltransferase</keyword>
<accession>A0A5C4TMJ5</accession>
<dbReference type="GO" id="GO:0003887">
    <property type="term" value="F:DNA-directed DNA polymerase activity"/>
    <property type="evidence" value="ECO:0007669"/>
    <property type="project" value="UniProtKB-UniRule"/>
</dbReference>
<dbReference type="InterPro" id="IPR001126">
    <property type="entry name" value="UmuC"/>
</dbReference>
<feature type="binding site" evidence="13">
    <location>
        <position position="43"/>
    </location>
    <ligand>
        <name>Mg(2+)</name>
        <dbReference type="ChEBI" id="CHEBI:18420"/>
    </ligand>
</feature>
<dbReference type="SUPFAM" id="SSF100879">
    <property type="entry name" value="Lesion bypass DNA polymerase (Y-family), little finger domain"/>
    <property type="match status" value="1"/>
</dbReference>
<sequence length="394" mass="45449">MKSLLKGFFYWFIKNVCSKVRGGIQMTECYIQIDASRKIIHVDMDAFFASIEQREHPEFVTQPLVIAKDPRTTGGRGVVTTANYLARQYGIHSAMPASKALDLCPKAIFKAPDFELFRSVSDQIHDIFHEYTDKIETVALDEAYLDVTENKKKIDDPIYLAHLIQSEIWEKTHLTCSTGISYSKFLAKEASDYRKPAGVTVISEDDAHDFLMRLKIEKYRGVGKKTVEKMKALNINNGFDLYQKSEMFLIKEFGKFGYILYRRVRGSDNRKVEYQRERKSIGKERTYPHELNSMVDVERELSKIADLVVNSLQKHQKHGKTVVLKVRYSDFTTITKRITEADFIENDAKLIYNEVIDIFEELPDPSKGIRLLGITITNLANLSFQNINLPLYQK</sequence>
<dbReference type="GO" id="GO:0006281">
    <property type="term" value="P:DNA repair"/>
    <property type="evidence" value="ECO:0007669"/>
    <property type="project" value="UniProtKB-UniRule"/>
</dbReference>
<evidence type="ECO:0000256" key="5">
    <source>
        <dbReference type="ARBA" id="ARBA00022705"/>
    </source>
</evidence>
<dbReference type="GO" id="GO:0042276">
    <property type="term" value="P:error-prone translesion synthesis"/>
    <property type="evidence" value="ECO:0007669"/>
    <property type="project" value="TreeGrafter"/>
</dbReference>
<dbReference type="GO" id="GO:0005829">
    <property type="term" value="C:cytosol"/>
    <property type="evidence" value="ECO:0007669"/>
    <property type="project" value="TreeGrafter"/>
</dbReference>
<evidence type="ECO:0000256" key="9">
    <source>
        <dbReference type="ARBA" id="ARBA00022932"/>
    </source>
</evidence>
<keyword evidence="10 13" id="KW-0238">DNA-binding</keyword>
<dbReference type="FunFam" id="3.30.1490.100:FF:000004">
    <property type="entry name" value="DNA polymerase IV"/>
    <property type="match status" value="1"/>
</dbReference>
<dbReference type="Pfam" id="PF11798">
    <property type="entry name" value="IMS_HHH"/>
    <property type="match status" value="1"/>
</dbReference>
<comment type="subcellular location">
    <subcellularLocation>
        <location evidence="13">Cytoplasm</location>
    </subcellularLocation>
</comment>
<evidence type="ECO:0000313" key="16">
    <source>
        <dbReference type="Proteomes" id="UP000313312"/>
    </source>
</evidence>
<evidence type="ECO:0000259" key="14">
    <source>
        <dbReference type="PROSITE" id="PS50173"/>
    </source>
</evidence>
<gene>
    <name evidence="13" type="primary">dinB</name>
    <name evidence="15" type="ORF">DID87_00180</name>
</gene>
<dbReference type="HAMAP" id="MF_01113">
    <property type="entry name" value="DNApol_IV"/>
    <property type="match status" value="1"/>
</dbReference>
<dbReference type="InterPro" id="IPR017961">
    <property type="entry name" value="DNA_pol_Y-fam_little_finger"/>
</dbReference>
<comment type="cofactor">
    <cofactor evidence="13">
        <name>Mg(2+)</name>
        <dbReference type="ChEBI" id="CHEBI:18420"/>
    </cofactor>
    <text evidence="13">Binds 2 magnesium ions per subunit.</text>
</comment>
<feature type="site" description="Substrate discrimination" evidence="13">
    <location>
        <position position="48"/>
    </location>
</feature>
<comment type="similarity">
    <text evidence="1 13">Belongs to the DNA polymerase type-Y family.</text>
</comment>
<dbReference type="Gene3D" id="3.40.1170.60">
    <property type="match status" value="1"/>
</dbReference>
<dbReference type="AlphaFoldDB" id="A0A5C4TMJ5"/>
<dbReference type="InterPro" id="IPR024728">
    <property type="entry name" value="PolY_HhH_motif"/>
</dbReference>
<comment type="catalytic activity">
    <reaction evidence="12 13">
        <text>DNA(n) + a 2'-deoxyribonucleoside 5'-triphosphate = DNA(n+1) + diphosphate</text>
        <dbReference type="Rhea" id="RHEA:22508"/>
        <dbReference type="Rhea" id="RHEA-COMP:17339"/>
        <dbReference type="Rhea" id="RHEA-COMP:17340"/>
        <dbReference type="ChEBI" id="CHEBI:33019"/>
        <dbReference type="ChEBI" id="CHEBI:61560"/>
        <dbReference type="ChEBI" id="CHEBI:173112"/>
        <dbReference type="EC" id="2.7.7.7"/>
    </reaction>
</comment>
<dbReference type="Gene3D" id="1.10.150.20">
    <property type="entry name" value="5' to 3' exonuclease, C-terminal subdomain"/>
    <property type="match status" value="1"/>
</dbReference>
<dbReference type="Pfam" id="PF00817">
    <property type="entry name" value="IMS"/>
    <property type="match status" value="1"/>
</dbReference>
<evidence type="ECO:0000256" key="1">
    <source>
        <dbReference type="ARBA" id="ARBA00010945"/>
    </source>
</evidence>
<evidence type="ECO:0000256" key="11">
    <source>
        <dbReference type="ARBA" id="ARBA00023204"/>
    </source>
</evidence>
<feature type="active site" evidence="13">
    <location>
        <position position="142"/>
    </location>
</feature>
<evidence type="ECO:0000256" key="13">
    <source>
        <dbReference type="HAMAP-Rule" id="MF_01113"/>
    </source>
</evidence>
<dbReference type="PANTHER" id="PTHR11076:SF33">
    <property type="entry name" value="DNA POLYMERASE KAPPA"/>
    <property type="match status" value="1"/>
</dbReference>
<feature type="domain" description="UmuC" evidence="14">
    <location>
        <begin position="39"/>
        <end position="223"/>
    </location>
</feature>
<dbReference type="InterPro" id="IPR043128">
    <property type="entry name" value="Rev_trsase/Diguanyl_cyclase"/>
</dbReference>
<evidence type="ECO:0000256" key="4">
    <source>
        <dbReference type="ARBA" id="ARBA00022695"/>
    </source>
</evidence>
<protein>
    <recommendedName>
        <fullName evidence="13">DNA polymerase IV</fullName>
        <shortName evidence="13">Pol IV</shortName>
        <ecNumber evidence="13">2.7.7.7</ecNumber>
    </recommendedName>
</protein>
<keyword evidence="5 13" id="KW-0235">DNA replication</keyword>